<dbReference type="EMBL" id="LAZR01006753">
    <property type="protein sequence ID" value="KKM89868.1"/>
    <property type="molecule type" value="Genomic_DNA"/>
</dbReference>
<gene>
    <name evidence="1" type="ORF">LCGC14_1244270</name>
</gene>
<dbReference type="AlphaFoldDB" id="A0A0F9L8Q4"/>
<accession>A0A0F9L8Q4</accession>
<reference evidence="1" key="1">
    <citation type="journal article" date="2015" name="Nature">
        <title>Complex archaea that bridge the gap between prokaryotes and eukaryotes.</title>
        <authorList>
            <person name="Spang A."/>
            <person name="Saw J.H."/>
            <person name="Jorgensen S.L."/>
            <person name="Zaremba-Niedzwiedzka K."/>
            <person name="Martijn J."/>
            <person name="Lind A.E."/>
            <person name="van Eijk R."/>
            <person name="Schleper C."/>
            <person name="Guy L."/>
            <person name="Ettema T.J."/>
        </authorList>
    </citation>
    <scope>NUCLEOTIDE SEQUENCE</scope>
</reference>
<proteinExistence type="predicted"/>
<evidence type="ECO:0000313" key="1">
    <source>
        <dbReference type="EMBL" id="KKM89868.1"/>
    </source>
</evidence>
<comment type="caution">
    <text evidence="1">The sequence shown here is derived from an EMBL/GenBank/DDBJ whole genome shotgun (WGS) entry which is preliminary data.</text>
</comment>
<sequence>MPNSHITTQVYLAFKEANVLLEWNWDVYMEKAIEVSREFDPEAFLTMVRKYVARKAHVKAKTPPGTS</sequence>
<protein>
    <submittedName>
        <fullName evidence="1">Uncharacterized protein</fullName>
    </submittedName>
</protein>
<organism evidence="1">
    <name type="scientific">marine sediment metagenome</name>
    <dbReference type="NCBI Taxonomy" id="412755"/>
    <lineage>
        <taxon>unclassified sequences</taxon>
        <taxon>metagenomes</taxon>
        <taxon>ecological metagenomes</taxon>
    </lineage>
</organism>
<name>A0A0F9L8Q4_9ZZZZ</name>